<keyword evidence="1 6" id="KW-0489">Methyltransferase</keyword>
<dbReference type="Gene3D" id="2.30.130.10">
    <property type="entry name" value="PUA domain"/>
    <property type="match status" value="1"/>
</dbReference>
<dbReference type="Gene3D" id="3.40.50.150">
    <property type="entry name" value="Vaccinia Virus protein VP39"/>
    <property type="match status" value="1"/>
</dbReference>
<dbReference type="InterPro" id="IPR041532">
    <property type="entry name" value="RlmI-like_PUA"/>
</dbReference>
<dbReference type="SUPFAM" id="SSF53335">
    <property type="entry name" value="S-adenosyl-L-methionine-dependent methyltransferases"/>
    <property type="match status" value="1"/>
</dbReference>
<dbReference type="SUPFAM" id="SSF88697">
    <property type="entry name" value="PUA domain-like"/>
    <property type="match status" value="1"/>
</dbReference>
<evidence type="ECO:0000256" key="2">
    <source>
        <dbReference type="ARBA" id="ARBA00022679"/>
    </source>
</evidence>
<dbReference type="PANTHER" id="PTHR43042:SF3">
    <property type="entry name" value="RIBOSOMAL RNA LARGE SUBUNIT METHYLTRANSFERASE YWBD-RELATED"/>
    <property type="match status" value="1"/>
</dbReference>
<evidence type="ECO:0000313" key="7">
    <source>
        <dbReference type="Proteomes" id="UP000664832"/>
    </source>
</evidence>
<dbReference type="GO" id="GO:0032259">
    <property type="term" value="P:methylation"/>
    <property type="evidence" value="ECO:0007669"/>
    <property type="project" value="UniProtKB-KW"/>
</dbReference>
<keyword evidence="3" id="KW-0949">S-adenosyl-L-methionine</keyword>
<accession>A0ABS3HZ99</accession>
<dbReference type="Proteomes" id="UP000664832">
    <property type="component" value="Unassembled WGS sequence"/>
</dbReference>
<evidence type="ECO:0000256" key="3">
    <source>
        <dbReference type="ARBA" id="ARBA00022691"/>
    </source>
</evidence>
<organism evidence="6 7">
    <name type="scientific">Candidatus Enterococcus courvalinii</name>
    <dbReference type="NCBI Taxonomy" id="2815329"/>
    <lineage>
        <taxon>Bacteria</taxon>
        <taxon>Bacillati</taxon>
        <taxon>Bacillota</taxon>
        <taxon>Bacilli</taxon>
        <taxon>Lactobacillales</taxon>
        <taxon>Enterococcaceae</taxon>
        <taxon>Enterococcus</taxon>
    </lineage>
</organism>
<reference evidence="6 7" key="1">
    <citation type="submission" date="2021-03" db="EMBL/GenBank/DDBJ databases">
        <title>Enterococcal diversity collection.</title>
        <authorList>
            <person name="Gilmore M.S."/>
            <person name="Schwartzman J."/>
            <person name="Van Tyne D."/>
            <person name="Martin M."/>
            <person name="Earl A.M."/>
            <person name="Manson A.L."/>
            <person name="Straub T."/>
            <person name="Salamzade R."/>
            <person name="Saavedra J."/>
            <person name="Lebreton F."/>
            <person name="Prichula J."/>
            <person name="Schaufler K."/>
            <person name="Gaca A."/>
            <person name="Sgardioli B."/>
            <person name="Wagenaar J."/>
            <person name="Strong T."/>
        </authorList>
    </citation>
    <scope>NUCLEOTIDE SEQUENCE [LARGE SCALE GENOMIC DNA]</scope>
    <source>
        <strain evidence="6 7">MSG2901</strain>
    </source>
</reference>
<dbReference type="InterPro" id="IPR029063">
    <property type="entry name" value="SAM-dependent_MTases_sf"/>
</dbReference>
<evidence type="ECO:0000259" key="4">
    <source>
        <dbReference type="Pfam" id="PF10672"/>
    </source>
</evidence>
<dbReference type="Pfam" id="PF10672">
    <property type="entry name" value="Methyltrans_SAM"/>
    <property type="match status" value="1"/>
</dbReference>
<proteinExistence type="predicted"/>
<dbReference type="Pfam" id="PF17785">
    <property type="entry name" value="PUA_3"/>
    <property type="match status" value="1"/>
</dbReference>
<gene>
    <name evidence="6" type="ORF">JZO71_05555</name>
</gene>
<dbReference type="Gene3D" id="3.30.750.80">
    <property type="entry name" value="RNA methyltransferase domain (HRMD) like"/>
    <property type="match status" value="1"/>
</dbReference>
<evidence type="ECO:0000256" key="1">
    <source>
        <dbReference type="ARBA" id="ARBA00022603"/>
    </source>
</evidence>
<name>A0ABS3HZ99_9ENTE</name>
<feature type="domain" description="S-adenosylmethionine-dependent methyltransferase" evidence="4">
    <location>
        <begin position="173"/>
        <end position="338"/>
    </location>
</feature>
<evidence type="ECO:0000313" key="6">
    <source>
        <dbReference type="EMBL" id="MBO0481790.1"/>
    </source>
</evidence>
<sequence length="391" mass="44723">MKIKVKKRASTQFRKGYPLIQTEDLVDTQVDTTEWIDLVDQQNQFVAKGYLGKQNKGIGWVLSRVDEPFDMAFFEEKFATAKAKRTTYFSDDLTNAFRLFNGEGDGIGGLIIDYYDQFAVFSWYNQTLYLHRELLIEAFKKTYPEILGAYEKIRFDTKDLPESQFIYGKKAPEPLTIKENGVQFVTYLNEGLMTGIFLDQKEVRGMLVDGLALGKSVLNMFSYTGAFSVAAAMGGAVETTSVDLAKRSLKKTQEQFEVNGLDLEQQKIIVMDVFEYFKYASRKQLTYDVVVLDPPSFARNKKKVFRVAKNYGELVKDSLEILADEGVLIASTNAANVTIQQFQKMIEDEFIAKGVSYEQIGFYRLPNDFQTINTFPEGNYLKVFIYKINQM</sequence>
<dbReference type="PANTHER" id="PTHR43042">
    <property type="entry name" value="SAM-DEPENDENT METHYLTRANSFERASE"/>
    <property type="match status" value="1"/>
</dbReference>
<protein>
    <submittedName>
        <fullName evidence="6">Class I SAM-dependent rRNA methyltransferase</fullName>
    </submittedName>
</protein>
<comment type="caution">
    <text evidence="6">The sequence shown here is derived from an EMBL/GenBank/DDBJ whole genome shotgun (WGS) entry which is preliminary data.</text>
</comment>
<dbReference type="EMBL" id="JAFLWI010000006">
    <property type="protein sequence ID" value="MBO0481790.1"/>
    <property type="molecule type" value="Genomic_DNA"/>
</dbReference>
<dbReference type="CDD" id="cd11572">
    <property type="entry name" value="RlmI_M_like"/>
    <property type="match status" value="1"/>
</dbReference>
<dbReference type="InterPro" id="IPR015947">
    <property type="entry name" value="PUA-like_sf"/>
</dbReference>
<dbReference type="InterPro" id="IPR019614">
    <property type="entry name" value="SAM-dep_methyl-trfase"/>
</dbReference>
<dbReference type="CDD" id="cd02440">
    <property type="entry name" value="AdoMet_MTases"/>
    <property type="match status" value="1"/>
</dbReference>
<keyword evidence="7" id="KW-1185">Reference proteome</keyword>
<feature type="domain" description="RlmI-like PUA" evidence="5">
    <location>
        <begin position="3"/>
        <end position="64"/>
    </location>
</feature>
<evidence type="ECO:0000259" key="5">
    <source>
        <dbReference type="Pfam" id="PF17785"/>
    </source>
</evidence>
<dbReference type="RefSeq" id="WP_206898555.1">
    <property type="nucleotide sequence ID" value="NZ_JAFLWI010000006.1"/>
</dbReference>
<dbReference type="InterPro" id="IPR036974">
    <property type="entry name" value="PUA_sf"/>
</dbReference>
<dbReference type="GO" id="GO:0008168">
    <property type="term" value="F:methyltransferase activity"/>
    <property type="evidence" value="ECO:0007669"/>
    <property type="project" value="UniProtKB-KW"/>
</dbReference>
<keyword evidence="2" id="KW-0808">Transferase</keyword>